<keyword evidence="2" id="KW-1185">Reference proteome</keyword>
<organism evidence="1 2">
    <name type="scientific">Ramularia collo-cygni</name>
    <dbReference type="NCBI Taxonomy" id="112498"/>
    <lineage>
        <taxon>Eukaryota</taxon>
        <taxon>Fungi</taxon>
        <taxon>Dikarya</taxon>
        <taxon>Ascomycota</taxon>
        <taxon>Pezizomycotina</taxon>
        <taxon>Dothideomycetes</taxon>
        <taxon>Dothideomycetidae</taxon>
        <taxon>Mycosphaerellales</taxon>
        <taxon>Mycosphaerellaceae</taxon>
        <taxon>Ramularia</taxon>
    </lineage>
</organism>
<dbReference type="EMBL" id="FJUY01000010">
    <property type="protein sequence ID" value="CZT20945.1"/>
    <property type="molecule type" value="Genomic_DNA"/>
</dbReference>
<gene>
    <name evidence="1" type="ORF">RCC_06806</name>
</gene>
<dbReference type="GeneID" id="35601934"/>
<reference evidence="1 2" key="1">
    <citation type="submission" date="2016-03" db="EMBL/GenBank/DDBJ databases">
        <authorList>
            <person name="Ploux O."/>
        </authorList>
    </citation>
    <scope>NUCLEOTIDE SEQUENCE [LARGE SCALE GENOMIC DNA]</scope>
    <source>
        <strain evidence="1 2">URUG2</strain>
    </source>
</reference>
<evidence type="ECO:0000313" key="1">
    <source>
        <dbReference type="EMBL" id="CZT20945.1"/>
    </source>
</evidence>
<protein>
    <submittedName>
        <fullName evidence="1">Uncharacterized protein</fullName>
    </submittedName>
</protein>
<dbReference type="RefSeq" id="XP_023627834.1">
    <property type="nucleotide sequence ID" value="XM_023772066.1"/>
</dbReference>
<accession>A0A2D3V2L0</accession>
<sequence>MATLPHVAAALRRADVVSTPHGLDALIHALKQELKDVLTERFNMRVQTLPQELQDSILECVITEKPSEDGVIYIDETYKPPLALQLNRKMRAAFALEYYGGDTIFQYMSPEAPHSPPLPTGVETRLHYPHLSDFAVKPLRNWLSNLEHQYRTLISTIRLDWKYPSKRDEILRGSLGSHCYTALVETWIADSRERQNGITLINKRVLVFRLRSDGGDRWYRADSDLVYHLNHDEIMEGLL</sequence>
<name>A0A2D3V2L0_9PEZI</name>
<dbReference type="Proteomes" id="UP000225277">
    <property type="component" value="Unassembled WGS sequence"/>
</dbReference>
<dbReference type="AlphaFoldDB" id="A0A2D3V2L0"/>
<proteinExistence type="predicted"/>
<dbReference type="OrthoDB" id="3626626at2759"/>
<evidence type="ECO:0000313" key="2">
    <source>
        <dbReference type="Proteomes" id="UP000225277"/>
    </source>
</evidence>